<dbReference type="AlphaFoldDB" id="A0A9D3MCV7"/>
<feature type="compositionally biased region" description="Basic residues" evidence="8">
    <location>
        <begin position="176"/>
        <end position="187"/>
    </location>
</feature>
<dbReference type="PANTHER" id="PTHR14398:SF1">
    <property type="entry name" value="RNA-BINDING PROTEIN 27"/>
    <property type="match status" value="1"/>
</dbReference>
<dbReference type="InterPro" id="IPR035979">
    <property type="entry name" value="RBD_domain_sf"/>
</dbReference>
<dbReference type="SUPFAM" id="SSF54928">
    <property type="entry name" value="RNA-binding domain, RBD"/>
    <property type="match status" value="1"/>
</dbReference>
<evidence type="ECO:0000256" key="3">
    <source>
        <dbReference type="ARBA" id="ARBA00022833"/>
    </source>
</evidence>
<keyword evidence="11" id="KW-1185">Reference proteome</keyword>
<feature type="compositionally biased region" description="Basic and acidic residues" evidence="8">
    <location>
        <begin position="770"/>
        <end position="780"/>
    </location>
</feature>
<keyword evidence="3" id="KW-0862">Zinc</keyword>
<dbReference type="FunFam" id="3.30.70.330:FF:000330">
    <property type="entry name" value="RNA-binding motif protein 26"/>
    <property type="match status" value="1"/>
</dbReference>
<reference evidence="10" key="1">
    <citation type="submission" date="2021-01" db="EMBL/GenBank/DDBJ databases">
        <title>A chromosome-scale assembly of European eel, Anguilla anguilla.</title>
        <authorList>
            <person name="Henkel C."/>
            <person name="Jong-Raadsen S.A."/>
            <person name="Dufour S."/>
            <person name="Weltzien F.-A."/>
            <person name="Palstra A.P."/>
            <person name="Pelster B."/>
            <person name="Spaink H.P."/>
            <person name="Van Den Thillart G.E."/>
            <person name="Jansen H."/>
            <person name="Zahm M."/>
            <person name="Klopp C."/>
            <person name="Cedric C."/>
            <person name="Louis A."/>
            <person name="Berthelot C."/>
            <person name="Parey E."/>
            <person name="Roest Crollius H."/>
            <person name="Montfort J."/>
            <person name="Robinson-Rechavi M."/>
            <person name="Bucao C."/>
            <person name="Bouchez O."/>
            <person name="Gislard M."/>
            <person name="Lluch J."/>
            <person name="Milhes M."/>
            <person name="Lampietro C."/>
            <person name="Lopez Roques C."/>
            <person name="Donnadieu C."/>
            <person name="Braasch I."/>
            <person name="Desvignes T."/>
            <person name="Postlethwait J."/>
            <person name="Bobe J."/>
            <person name="Guiguen Y."/>
            <person name="Dirks R."/>
        </authorList>
    </citation>
    <scope>NUCLEOTIDE SEQUENCE</scope>
    <source>
        <strain evidence="10">Tag_6206</strain>
        <tissue evidence="10">Liver</tissue>
    </source>
</reference>
<dbReference type="GO" id="GO:0003723">
    <property type="term" value="F:RNA binding"/>
    <property type="evidence" value="ECO:0007669"/>
    <property type="project" value="UniProtKB-KW"/>
</dbReference>
<feature type="region of interest" description="Disordered" evidence="8">
    <location>
        <begin position="109"/>
        <end position="262"/>
    </location>
</feature>
<dbReference type="GO" id="GO:0008270">
    <property type="term" value="F:zinc ion binding"/>
    <property type="evidence" value="ECO:0007669"/>
    <property type="project" value="UniProtKB-KW"/>
</dbReference>
<organism evidence="10 11">
    <name type="scientific">Anguilla anguilla</name>
    <name type="common">European freshwater eel</name>
    <name type="synonym">Muraena anguilla</name>
    <dbReference type="NCBI Taxonomy" id="7936"/>
    <lineage>
        <taxon>Eukaryota</taxon>
        <taxon>Metazoa</taxon>
        <taxon>Chordata</taxon>
        <taxon>Craniata</taxon>
        <taxon>Vertebrata</taxon>
        <taxon>Euteleostomi</taxon>
        <taxon>Actinopterygii</taxon>
        <taxon>Neopterygii</taxon>
        <taxon>Teleostei</taxon>
        <taxon>Anguilliformes</taxon>
        <taxon>Anguillidae</taxon>
        <taxon>Anguilla</taxon>
    </lineage>
</organism>
<evidence type="ECO:0000256" key="2">
    <source>
        <dbReference type="ARBA" id="ARBA00022771"/>
    </source>
</evidence>
<evidence type="ECO:0000256" key="6">
    <source>
        <dbReference type="ARBA" id="ARBA00043866"/>
    </source>
</evidence>
<evidence type="ECO:0000256" key="5">
    <source>
        <dbReference type="ARBA" id="ARBA00023054"/>
    </source>
</evidence>
<comment type="function">
    <text evidence="6">May be involved in the turnover of nuclear polyadenylated (pA+) RNA.</text>
</comment>
<feature type="coiled-coil region" evidence="7">
    <location>
        <begin position="544"/>
        <end position="599"/>
    </location>
</feature>
<evidence type="ECO:0000259" key="9">
    <source>
        <dbReference type="Pfam" id="PF01480"/>
    </source>
</evidence>
<proteinExistence type="predicted"/>
<dbReference type="Pfam" id="PF01480">
    <property type="entry name" value="PWI"/>
    <property type="match status" value="1"/>
</dbReference>
<feature type="compositionally biased region" description="Basic and acidic residues" evidence="8">
    <location>
        <begin position="131"/>
        <end position="149"/>
    </location>
</feature>
<dbReference type="InterPro" id="IPR002483">
    <property type="entry name" value="PWI_dom"/>
</dbReference>
<dbReference type="Proteomes" id="UP001044222">
    <property type="component" value="Chromosome 8"/>
</dbReference>
<dbReference type="FunFam" id="1.20.1390.10:FF:000001">
    <property type="entry name" value="RNA-binding protein 26 isoform X2"/>
    <property type="match status" value="1"/>
</dbReference>
<evidence type="ECO:0000256" key="7">
    <source>
        <dbReference type="SAM" id="Coils"/>
    </source>
</evidence>
<evidence type="ECO:0000313" key="10">
    <source>
        <dbReference type="EMBL" id="KAG5843353.1"/>
    </source>
</evidence>
<dbReference type="Gene3D" id="1.20.1390.10">
    <property type="entry name" value="PWI domain"/>
    <property type="match status" value="1"/>
</dbReference>
<feature type="domain" description="PWI" evidence="9">
    <location>
        <begin position="7"/>
        <end position="74"/>
    </location>
</feature>
<feature type="compositionally biased region" description="Gly residues" evidence="8">
    <location>
        <begin position="671"/>
        <end position="687"/>
    </location>
</feature>
<evidence type="ECO:0000256" key="1">
    <source>
        <dbReference type="ARBA" id="ARBA00022723"/>
    </source>
</evidence>
<gene>
    <name evidence="10" type="ORF">ANANG_G00149980</name>
</gene>
<protein>
    <recommendedName>
        <fullName evidence="9">PWI domain-containing protein</fullName>
    </recommendedName>
</protein>
<feature type="region of interest" description="Disordered" evidence="8">
    <location>
        <begin position="314"/>
        <end position="357"/>
    </location>
</feature>
<feature type="compositionally biased region" description="Acidic residues" evidence="8">
    <location>
        <begin position="787"/>
        <end position="806"/>
    </location>
</feature>
<dbReference type="InterPro" id="IPR045137">
    <property type="entry name" value="RBM26/27"/>
</dbReference>
<accession>A0A9D3MCV7</accession>
<evidence type="ECO:0000256" key="8">
    <source>
        <dbReference type="SAM" id="MobiDB-lite"/>
    </source>
</evidence>
<dbReference type="PANTHER" id="PTHR14398">
    <property type="entry name" value="RNA RECOGNITION RRM/RNP DOMAIN"/>
    <property type="match status" value="1"/>
</dbReference>
<evidence type="ECO:0000313" key="11">
    <source>
        <dbReference type="Proteomes" id="UP001044222"/>
    </source>
</evidence>
<dbReference type="InterPro" id="IPR012677">
    <property type="entry name" value="Nucleotide-bd_a/b_plait_sf"/>
</dbReference>
<feature type="region of interest" description="Disordered" evidence="8">
    <location>
        <begin position="656"/>
        <end position="688"/>
    </location>
</feature>
<dbReference type="Gene3D" id="3.30.70.330">
    <property type="match status" value="1"/>
</dbReference>
<feature type="region of interest" description="Disordered" evidence="8">
    <location>
        <begin position="763"/>
        <end position="814"/>
    </location>
</feature>
<keyword evidence="1" id="KW-0479">Metal-binding</keyword>
<sequence>MIVENVEALKSWLAKLLEPICEADPSALSSYVIALVKKDKPEEDLKALCTDQLDVFLQKETDSFVDKLFESLTTKSYLGTPVKEVLTKDTSKLYGGKYVGAEEEVGHVDVKSDGGRNGSPLRVHSDCNGSRTREDRRTDERERRGEDRCRKRAEPRRERRDCAFNPASPTSPANRTRSRMRSSKRRPKLDEQRKDPEGSAPAPGSSCDPPQQRRWPRPQRPPCSGGPVTPSSVAVATPAHLPDSTTESWSGPCSDRGEDKSLHKGAALKQRCHDYSDKGFGVHGDLCPCDHGNDPSAVDDVTLPAVMPFLSRQASGTGPAANVAPRTEPNVTAAHDDGSRWSGEQESRKWPLGANQGPLPKKPWMDTLILNNQHKLTMQKKSHYGNTKLEVCKIPRDLNNITKLNEHFSAFGTIVNIQVAFGGDPEAALIRYASTGEARRAVSSTEAVLKNRFIQVRWHRDGREQEPHAPPGQSYSAPSGPPHASVHKTTTTSVCLRKTAYSSSIMKSTPKTIGKVARAFEAQKAMKKKQATLKLQQDMTRVKQRMLEKQIECQKVLINRLERTRAVGPQERAQIVRTLKELSEKIGRLKEAVRSASVSTAGSAGPSREMPTQKELLGAELDVQKRLISGEDSTDLKKKLGQLQVEAARLGLVPAGGKVSSTQDGGRGRGRGVGAGAGHGGPGGGGHLVVDHRPQTPTVLGVTNEEEKELRPHFVKFKFRDIEEVQEHNTAMTFRTQGDMEIGENQGEKFKGQTLQITCYTPEVASEPMNPKEDTSKEEPVSSVLLPDEDDEGEDDDDDDEDEEDEHESRSWRR</sequence>
<feature type="compositionally biased region" description="Basic and acidic residues" evidence="8">
    <location>
        <begin position="188"/>
        <end position="197"/>
    </location>
</feature>
<keyword evidence="2" id="KW-0863">Zinc-finger</keyword>
<feature type="compositionally biased region" description="Basic and acidic residues" evidence="8">
    <location>
        <begin position="334"/>
        <end position="349"/>
    </location>
</feature>
<dbReference type="EMBL" id="JAFIRN010000008">
    <property type="protein sequence ID" value="KAG5843353.1"/>
    <property type="molecule type" value="Genomic_DNA"/>
</dbReference>
<comment type="caution">
    <text evidence="10">The sequence shown here is derived from an EMBL/GenBank/DDBJ whole genome shotgun (WGS) entry which is preliminary data.</text>
</comment>
<keyword evidence="5 7" id="KW-0175">Coiled coil</keyword>
<feature type="region of interest" description="Disordered" evidence="8">
    <location>
        <begin position="460"/>
        <end position="491"/>
    </location>
</feature>
<dbReference type="GO" id="GO:0005634">
    <property type="term" value="C:nucleus"/>
    <property type="evidence" value="ECO:0007669"/>
    <property type="project" value="TreeGrafter"/>
</dbReference>
<name>A0A9D3MCV7_ANGAN</name>
<evidence type="ECO:0000256" key="4">
    <source>
        <dbReference type="ARBA" id="ARBA00022884"/>
    </source>
</evidence>
<keyword evidence="4" id="KW-0694">RNA-binding</keyword>